<keyword evidence="2" id="KW-1185">Reference proteome</keyword>
<organism evidence="1 2">
    <name type="scientific">Entomophthora muscae</name>
    <dbReference type="NCBI Taxonomy" id="34485"/>
    <lineage>
        <taxon>Eukaryota</taxon>
        <taxon>Fungi</taxon>
        <taxon>Fungi incertae sedis</taxon>
        <taxon>Zoopagomycota</taxon>
        <taxon>Entomophthoromycotina</taxon>
        <taxon>Entomophthoromycetes</taxon>
        <taxon>Entomophthorales</taxon>
        <taxon>Entomophthoraceae</taxon>
        <taxon>Entomophthora</taxon>
    </lineage>
</organism>
<dbReference type="Proteomes" id="UP001165960">
    <property type="component" value="Unassembled WGS sequence"/>
</dbReference>
<proteinExistence type="predicted"/>
<name>A0ACC2SRV5_9FUNG</name>
<dbReference type="EMBL" id="QTSX02004381">
    <property type="protein sequence ID" value="KAJ9065108.1"/>
    <property type="molecule type" value="Genomic_DNA"/>
</dbReference>
<reference evidence="1" key="1">
    <citation type="submission" date="2022-04" db="EMBL/GenBank/DDBJ databases">
        <title>Genome of the entomopathogenic fungus Entomophthora muscae.</title>
        <authorList>
            <person name="Elya C."/>
            <person name="Lovett B.R."/>
            <person name="Lee E."/>
            <person name="Macias A.M."/>
            <person name="Hajek A.E."/>
            <person name="De Bivort B.L."/>
            <person name="Kasson M.T."/>
            <person name="De Fine Licht H.H."/>
            <person name="Stajich J.E."/>
        </authorList>
    </citation>
    <scope>NUCLEOTIDE SEQUENCE</scope>
    <source>
        <strain evidence="1">Berkeley</strain>
    </source>
</reference>
<sequence>MRNKEALSYFILDEPFYTCTRKAKVTVLIDTGVSGNFMNHSLARSMDLLCLSLKVLLGATMDILLFHVILGVGWRRQHWVHINGAANEQHFFSDGTSGFLSLLKPGEEPPKSCLSLKASLEVPPPVLISGILTPYQDAFDMSLATGLPQHTHHDLDFCTKVDLVKIDTYMYPLNEHNDKALGVWTNNMLVKGWIVKKPSSVSSLVVFAEKSGRTICLMWIKLF</sequence>
<protein>
    <submittedName>
        <fullName evidence="1">Uncharacterized protein</fullName>
    </submittedName>
</protein>
<gene>
    <name evidence="1" type="ORF">DSO57_1023318</name>
</gene>
<comment type="caution">
    <text evidence="1">The sequence shown here is derived from an EMBL/GenBank/DDBJ whole genome shotgun (WGS) entry which is preliminary data.</text>
</comment>
<evidence type="ECO:0000313" key="2">
    <source>
        <dbReference type="Proteomes" id="UP001165960"/>
    </source>
</evidence>
<evidence type="ECO:0000313" key="1">
    <source>
        <dbReference type="EMBL" id="KAJ9065108.1"/>
    </source>
</evidence>
<accession>A0ACC2SRV5</accession>